<dbReference type="SUPFAM" id="SSF52047">
    <property type="entry name" value="RNI-like"/>
    <property type="match status" value="1"/>
</dbReference>
<evidence type="ECO:0000313" key="15">
    <source>
        <dbReference type="EMBL" id="OTG09799.1"/>
    </source>
</evidence>
<evidence type="ECO:0000256" key="3">
    <source>
        <dbReference type="ARBA" id="ARBA00022475"/>
    </source>
</evidence>
<feature type="transmembrane region" description="Helical" evidence="11">
    <location>
        <begin position="777"/>
        <end position="800"/>
    </location>
</feature>
<dbReference type="FunFam" id="3.80.10.10:FF:000111">
    <property type="entry name" value="LRR receptor-like serine/threonine-protein kinase ERECTA"/>
    <property type="match status" value="1"/>
</dbReference>
<dbReference type="OMA" id="CTCALEP"/>
<sequence length="835" mass="92565">MRGLGIHFLFVTIFLVATTNMCLGARNITLTCFEQERLALLKFKHSVRGGYDMFSSWVGHDCCSWERVSCDGVTRNVISLHLEGAGGLKHYFPYHFNRRLSDSDEYLVSNELSTSLGELSHLRYLDLSGNDFLGSRIPEFIGSLKQLTYLNLSFANLSGIISHHIGNLSNLKNLDLSFNHLTGSIPESFESLGGLEILDISSNDLTGPIPTFSEKLIELDLSSNYLNGSIPKSLRKLIALEVLHLDNNELTGPIPTFPGKVTKLYLSANYLSGSIPESIGKLADLTDLYLSNNLLSGTIPVSTGQLSKLRSLDVSGNLLEGVVFESHFANLSMMDNLNAAFNSKLMFSVSRKWLPPFQLIRIDLSSCKITNGFPNWLRNQKKLISLAFSNATISRPLPTWLRSMPIIPSIDLSHNNLSGPLTNLPNGGTYHGNLYPELFLQNNLFNESIPRSLCKRTDLYYLDLSRNKLTGKLPNCLKNLLKLCILSLSSNGLSGAVPSFIGHMSSLMFLKLNNNSFSDELPQKFWNLSSLIILDLGDNAICGKLPEWIGEKVKSLRTFRLHKNNFTGEIPRSLCLNTDLRILDIAHNKITGTIPHCLGELQGMVNNRMYISFGDDTEGVIQVMKGTAMEYTKTMQYVFNMDLSSNKLVGDIPVELTALYALVGLNLSNNHLSGRIPDNIGNMKALFSLDLSGNKLSGLIPPSIAALHFLSHLNLSNNNLSGQIPTGDQLQTLIDPSIYAGNKHLCGAPLPENCSNHEDRTATPKNKYKAANKLNKVLFGLDLACGFATGFWGFIVVLVLKKRWRHKLFMFSEETVDKIHVAVMVRVTGMMRGNK</sequence>
<keyword evidence="7" id="KW-0677">Repeat</keyword>
<dbReference type="STRING" id="4232.A0A251TGD8"/>
<dbReference type="InParanoid" id="A0A251TGD8"/>
<evidence type="ECO:0000256" key="5">
    <source>
        <dbReference type="ARBA" id="ARBA00022692"/>
    </source>
</evidence>
<dbReference type="PANTHER" id="PTHR48063:SF106">
    <property type="entry name" value="LEUCINE-RICH REPEAT DOMAIN, L DOMAIN-LIKE PROTEIN-RELATED"/>
    <property type="match status" value="1"/>
</dbReference>
<dbReference type="EMBL" id="MNCJ02000325">
    <property type="protein sequence ID" value="KAF5784822.1"/>
    <property type="molecule type" value="Genomic_DNA"/>
</dbReference>
<evidence type="ECO:0000313" key="14">
    <source>
        <dbReference type="EMBL" id="KAF5784822.1"/>
    </source>
</evidence>
<dbReference type="GO" id="GO:0051707">
    <property type="term" value="P:response to other organism"/>
    <property type="evidence" value="ECO:0007669"/>
    <property type="project" value="UniProtKB-ARBA"/>
</dbReference>
<keyword evidence="16" id="KW-1185">Reference proteome</keyword>
<proteinExistence type="inferred from homology"/>
<evidence type="ECO:0000313" key="16">
    <source>
        <dbReference type="Proteomes" id="UP000215914"/>
    </source>
</evidence>
<dbReference type="SMART" id="SM00365">
    <property type="entry name" value="LRR_SD22"/>
    <property type="match status" value="5"/>
</dbReference>
<dbReference type="InterPro" id="IPR046956">
    <property type="entry name" value="RLP23-like"/>
</dbReference>
<keyword evidence="9 11" id="KW-0472">Membrane</keyword>
<reference evidence="15" key="2">
    <citation type="submission" date="2017-02" db="EMBL/GenBank/DDBJ databases">
        <title>Sunflower complete genome.</title>
        <authorList>
            <person name="Langlade N."/>
            <person name="Munos S."/>
        </authorList>
    </citation>
    <scope>NUCLEOTIDE SEQUENCE [LARGE SCALE GENOMIC DNA]</scope>
    <source>
        <tissue evidence="15">Leaves</tissue>
    </source>
</reference>
<dbReference type="Pfam" id="PF13855">
    <property type="entry name" value="LRR_8"/>
    <property type="match status" value="2"/>
</dbReference>
<comment type="subcellular location">
    <subcellularLocation>
        <location evidence="1">Cell membrane</location>
        <topology evidence="1">Single-pass type I membrane protein</topology>
    </subcellularLocation>
</comment>
<dbReference type="Pfam" id="PF00560">
    <property type="entry name" value="LRR_1"/>
    <property type="match status" value="10"/>
</dbReference>
<protein>
    <submittedName>
        <fullName evidence="14">Leucine-rich repeat-containing, plant-type, leucine-rich repeat domain superfamily</fullName>
    </submittedName>
    <submittedName>
        <fullName evidence="15">Putative leucine-rich repeat protein, plant-type</fullName>
    </submittedName>
</protein>
<dbReference type="InterPro" id="IPR013210">
    <property type="entry name" value="LRR_N_plant-typ"/>
</dbReference>
<dbReference type="InterPro" id="IPR032675">
    <property type="entry name" value="LRR_dom_sf"/>
</dbReference>
<keyword evidence="3" id="KW-1003">Cell membrane</keyword>
<keyword evidence="6 12" id="KW-0732">Signal</keyword>
<dbReference type="GO" id="GO:0006952">
    <property type="term" value="P:defense response"/>
    <property type="evidence" value="ECO:0007669"/>
    <property type="project" value="UniProtKB-ARBA"/>
</dbReference>
<dbReference type="Proteomes" id="UP000215914">
    <property type="component" value="Chromosome 10"/>
</dbReference>
<gene>
    <name evidence="15" type="ORF">HannXRQ_Chr10g0280471</name>
    <name evidence="14" type="ORF">HanXRQr2_Chr10g0421391</name>
</gene>
<keyword evidence="8 11" id="KW-1133">Transmembrane helix</keyword>
<reference evidence="14" key="3">
    <citation type="submission" date="2020-06" db="EMBL/GenBank/DDBJ databases">
        <title>Helianthus annuus Genome sequencing and assembly Release 2.</title>
        <authorList>
            <person name="Gouzy J."/>
            <person name="Langlade N."/>
            <person name="Munos S."/>
        </authorList>
    </citation>
    <scope>NUCLEOTIDE SEQUENCE</scope>
    <source>
        <tissue evidence="14">Leaves</tissue>
    </source>
</reference>
<dbReference type="Gramene" id="mRNA:HanXRQr2_Chr10g0421391">
    <property type="protein sequence ID" value="CDS:HanXRQr2_Chr10g0421391.1"/>
    <property type="gene ID" value="HanXRQr2_Chr10g0421391"/>
</dbReference>
<feature type="signal peptide" evidence="12">
    <location>
        <begin position="1"/>
        <end position="24"/>
    </location>
</feature>
<dbReference type="InterPro" id="IPR001611">
    <property type="entry name" value="Leu-rich_rpt"/>
</dbReference>
<evidence type="ECO:0000256" key="9">
    <source>
        <dbReference type="ARBA" id="ARBA00023136"/>
    </source>
</evidence>
<dbReference type="AlphaFoldDB" id="A0A251TGD8"/>
<keyword evidence="4" id="KW-0433">Leucine-rich repeat</keyword>
<evidence type="ECO:0000256" key="2">
    <source>
        <dbReference type="ARBA" id="ARBA00009592"/>
    </source>
</evidence>
<evidence type="ECO:0000256" key="11">
    <source>
        <dbReference type="SAM" id="Phobius"/>
    </source>
</evidence>
<dbReference type="InterPro" id="IPR003591">
    <property type="entry name" value="Leu-rich_rpt_typical-subtyp"/>
</dbReference>
<keyword evidence="5 11" id="KW-0812">Transmembrane</keyword>
<dbReference type="OrthoDB" id="1060944at2759"/>
<dbReference type="Gene3D" id="3.80.10.10">
    <property type="entry name" value="Ribonuclease Inhibitor"/>
    <property type="match status" value="5"/>
</dbReference>
<evidence type="ECO:0000256" key="6">
    <source>
        <dbReference type="ARBA" id="ARBA00022729"/>
    </source>
</evidence>
<dbReference type="SMART" id="SM00369">
    <property type="entry name" value="LRR_TYP"/>
    <property type="match status" value="10"/>
</dbReference>
<feature type="chain" id="PRO_5013010219" evidence="12">
    <location>
        <begin position="25"/>
        <end position="835"/>
    </location>
</feature>
<dbReference type="EMBL" id="CM007899">
    <property type="protein sequence ID" value="OTG09799.1"/>
    <property type="molecule type" value="Genomic_DNA"/>
</dbReference>
<evidence type="ECO:0000256" key="4">
    <source>
        <dbReference type="ARBA" id="ARBA00022614"/>
    </source>
</evidence>
<dbReference type="FunFam" id="3.80.10.10:FF:000095">
    <property type="entry name" value="LRR receptor-like serine/threonine-protein kinase GSO1"/>
    <property type="match status" value="2"/>
</dbReference>
<dbReference type="GO" id="GO:0005886">
    <property type="term" value="C:plasma membrane"/>
    <property type="evidence" value="ECO:0007669"/>
    <property type="project" value="UniProtKB-SubCell"/>
</dbReference>
<evidence type="ECO:0000259" key="13">
    <source>
        <dbReference type="Pfam" id="PF08263"/>
    </source>
</evidence>
<reference evidence="14 16" key="1">
    <citation type="journal article" date="2017" name="Nature">
        <title>The sunflower genome provides insights into oil metabolism, flowering and Asterid evolution.</title>
        <authorList>
            <person name="Badouin H."/>
            <person name="Gouzy J."/>
            <person name="Grassa C.J."/>
            <person name="Murat F."/>
            <person name="Staton S.E."/>
            <person name="Cottret L."/>
            <person name="Lelandais-Briere C."/>
            <person name="Owens G.L."/>
            <person name="Carrere S."/>
            <person name="Mayjonade B."/>
            <person name="Legrand L."/>
            <person name="Gill N."/>
            <person name="Kane N.C."/>
            <person name="Bowers J.E."/>
            <person name="Hubner S."/>
            <person name="Bellec A."/>
            <person name="Berard A."/>
            <person name="Berges H."/>
            <person name="Blanchet N."/>
            <person name="Boniface M.C."/>
            <person name="Brunel D."/>
            <person name="Catrice O."/>
            <person name="Chaidir N."/>
            <person name="Claudel C."/>
            <person name="Donnadieu C."/>
            <person name="Faraut T."/>
            <person name="Fievet G."/>
            <person name="Helmstetter N."/>
            <person name="King M."/>
            <person name="Knapp S.J."/>
            <person name="Lai Z."/>
            <person name="Le Paslier M.C."/>
            <person name="Lippi Y."/>
            <person name="Lorenzon L."/>
            <person name="Mandel J.R."/>
            <person name="Marage G."/>
            <person name="Marchand G."/>
            <person name="Marquand E."/>
            <person name="Bret-Mestries E."/>
            <person name="Morien E."/>
            <person name="Nambeesan S."/>
            <person name="Nguyen T."/>
            <person name="Pegot-Espagnet P."/>
            <person name="Pouilly N."/>
            <person name="Raftis F."/>
            <person name="Sallet E."/>
            <person name="Schiex T."/>
            <person name="Thomas J."/>
            <person name="Vandecasteele C."/>
            <person name="Vares D."/>
            <person name="Vear F."/>
            <person name="Vautrin S."/>
            <person name="Crespi M."/>
            <person name="Mangin B."/>
            <person name="Burke J.M."/>
            <person name="Salse J."/>
            <person name="Munos S."/>
            <person name="Vincourt P."/>
            <person name="Rieseberg L.H."/>
            <person name="Langlade N.B."/>
        </authorList>
    </citation>
    <scope>NUCLEOTIDE SEQUENCE [LARGE SCALE GENOMIC DNA]</scope>
    <source>
        <strain evidence="16">cv. SF193</strain>
        <tissue evidence="14">Leaves</tissue>
    </source>
</reference>
<organism evidence="15 16">
    <name type="scientific">Helianthus annuus</name>
    <name type="common">Common sunflower</name>
    <dbReference type="NCBI Taxonomy" id="4232"/>
    <lineage>
        <taxon>Eukaryota</taxon>
        <taxon>Viridiplantae</taxon>
        <taxon>Streptophyta</taxon>
        <taxon>Embryophyta</taxon>
        <taxon>Tracheophyta</taxon>
        <taxon>Spermatophyta</taxon>
        <taxon>Magnoliopsida</taxon>
        <taxon>eudicotyledons</taxon>
        <taxon>Gunneridae</taxon>
        <taxon>Pentapetalae</taxon>
        <taxon>asterids</taxon>
        <taxon>campanulids</taxon>
        <taxon>Asterales</taxon>
        <taxon>Asteraceae</taxon>
        <taxon>Asteroideae</taxon>
        <taxon>Heliantheae alliance</taxon>
        <taxon>Heliantheae</taxon>
        <taxon>Helianthus</taxon>
    </lineage>
</organism>
<dbReference type="PANTHER" id="PTHR48063">
    <property type="entry name" value="LRR RECEPTOR-LIKE KINASE"/>
    <property type="match status" value="1"/>
</dbReference>
<comment type="similarity">
    <text evidence="2">Belongs to the RLP family.</text>
</comment>
<name>A0A251TGD8_HELAN</name>
<accession>A0A251TGD8</accession>
<feature type="domain" description="Leucine-rich repeat-containing N-terminal plant-type" evidence="13">
    <location>
        <begin position="35"/>
        <end position="71"/>
    </location>
</feature>
<keyword evidence="10" id="KW-0325">Glycoprotein</keyword>
<evidence type="ECO:0000256" key="1">
    <source>
        <dbReference type="ARBA" id="ARBA00004251"/>
    </source>
</evidence>
<evidence type="ECO:0000256" key="10">
    <source>
        <dbReference type="ARBA" id="ARBA00023180"/>
    </source>
</evidence>
<dbReference type="PROSITE" id="PS51450">
    <property type="entry name" value="LRR"/>
    <property type="match status" value="1"/>
</dbReference>
<evidence type="ECO:0000256" key="12">
    <source>
        <dbReference type="SAM" id="SignalP"/>
    </source>
</evidence>
<evidence type="ECO:0000256" key="8">
    <source>
        <dbReference type="ARBA" id="ARBA00022989"/>
    </source>
</evidence>
<dbReference type="Pfam" id="PF08263">
    <property type="entry name" value="LRRNT_2"/>
    <property type="match status" value="1"/>
</dbReference>
<evidence type="ECO:0000256" key="7">
    <source>
        <dbReference type="ARBA" id="ARBA00022737"/>
    </source>
</evidence>
<dbReference type="SUPFAM" id="SSF52058">
    <property type="entry name" value="L domain-like"/>
    <property type="match status" value="1"/>
</dbReference>